<dbReference type="KEGG" id="mng:MNEG_0620"/>
<protein>
    <submittedName>
        <fullName evidence="2">Uncharacterized protein</fullName>
    </submittedName>
</protein>
<proteinExistence type="predicted"/>
<evidence type="ECO:0000313" key="3">
    <source>
        <dbReference type="Proteomes" id="UP000054498"/>
    </source>
</evidence>
<gene>
    <name evidence="2" type="ORF">MNEG_0620</name>
</gene>
<organism evidence="2 3">
    <name type="scientific">Monoraphidium neglectum</name>
    <dbReference type="NCBI Taxonomy" id="145388"/>
    <lineage>
        <taxon>Eukaryota</taxon>
        <taxon>Viridiplantae</taxon>
        <taxon>Chlorophyta</taxon>
        <taxon>core chlorophytes</taxon>
        <taxon>Chlorophyceae</taxon>
        <taxon>CS clade</taxon>
        <taxon>Sphaeropleales</taxon>
        <taxon>Selenastraceae</taxon>
        <taxon>Monoraphidium</taxon>
    </lineage>
</organism>
<evidence type="ECO:0000313" key="2">
    <source>
        <dbReference type="EMBL" id="KIZ07333.1"/>
    </source>
</evidence>
<feature type="region of interest" description="Disordered" evidence="1">
    <location>
        <begin position="60"/>
        <end position="80"/>
    </location>
</feature>
<accession>A0A0D2KAR1</accession>
<sequence length="419" mass="41388">MALYDLFNNIGFRHYATGTPCFKSHDALRNPITPCEASVASGSDCFDDDCVMKPTDLFGASSSSSSSADLADEPSLPLPRSWFARPSPQVPACGIADTPGGPSGGDDFRSKEDLAYFNERHRAWLLSAGFSDDELCYDDSGLLLGPIPFDCGSNDGAGGAPAPQPDCPVVDEQDSISAAPGAYDAAFADEIDAFFAADGEAPFNPWRQAPKEPFHFAAAAGPSGLGSVVGGGSLSFFMGAPLDLEVFSAPTAGGACAAVADEQVAISAAPGVSAGSGTEGPAFDFTFARVGAVRCCYCIGGDVFAVTSSGSGGDSGSGSGGDSSSGSGSGGGGGSNGGGGNSGGGSGSIDTGLAADQPTAGGAPVAGRIKACAPRAPLSAPEPVAARTRRQLRARAEAAQPVAARTRSKGGGVGASAAA</sequence>
<feature type="region of interest" description="Disordered" evidence="1">
    <location>
        <begin position="310"/>
        <end position="419"/>
    </location>
</feature>
<reference evidence="2 3" key="1">
    <citation type="journal article" date="2013" name="BMC Genomics">
        <title>Reconstruction of the lipid metabolism for the microalga Monoraphidium neglectum from its genome sequence reveals characteristics suitable for biofuel production.</title>
        <authorList>
            <person name="Bogen C."/>
            <person name="Al-Dilaimi A."/>
            <person name="Albersmeier A."/>
            <person name="Wichmann J."/>
            <person name="Grundmann M."/>
            <person name="Rupp O."/>
            <person name="Lauersen K.J."/>
            <person name="Blifernez-Klassen O."/>
            <person name="Kalinowski J."/>
            <person name="Goesmann A."/>
            <person name="Mussgnug J.H."/>
            <person name="Kruse O."/>
        </authorList>
    </citation>
    <scope>NUCLEOTIDE SEQUENCE [LARGE SCALE GENOMIC DNA]</scope>
    <source>
        <strain evidence="2 3">SAG 48.87</strain>
    </source>
</reference>
<feature type="compositionally biased region" description="Gly residues" evidence="1">
    <location>
        <begin position="310"/>
        <end position="347"/>
    </location>
</feature>
<dbReference type="EMBL" id="KK100272">
    <property type="protein sequence ID" value="KIZ07333.1"/>
    <property type="molecule type" value="Genomic_DNA"/>
</dbReference>
<dbReference type="GeneID" id="25726738"/>
<feature type="compositionally biased region" description="Gly residues" evidence="1">
    <location>
        <begin position="409"/>
        <end position="419"/>
    </location>
</feature>
<name>A0A0D2KAR1_9CHLO</name>
<evidence type="ECO:0000256" key="1">
    <source>
        <dbReference type="SAM" id="MobiDB-lite"/>
    </source>
</evidence>
<keyword evidence="3" id="KW-1185">Reference proteome</keyword>
<dbReference type="AlphaFoldDB" id="A0A0D2KAR1"/>
<dbReference type="Proteomes" id="UP000054498">
    <property type="component" value="Unassembled WGS sequence"/>
</dbReference>
<dbReference type="RefSeq" id="XP_013906352.1">
    <property type="nucleotide sequence ID" value="XM_014050898.1"/>
</dbReference>